<sequence length="145" mass="16524">MQKEEEMHRKREARSRPVLPSFPPRLLSVLRTNQTGIFSSLLMPVNTPLFVIIVLRSPLSSEGHKLIRLSDKELPRHETSRVIHHCRNDNVHDDPRPQCYDTVCTQSMLQDVVLCITLYNGGSVCSCATAQSSQLWSERRSSVVK</sequence>
<name>A0AAV6PLC9_SOLSE</name>
<dbReference type="AlphaFoldDB" id="A0AAV6PLC9"/>
<comment type="caution">
    <text evidence="1">The sequence shown here is derived from an EMBL/GenBank/DDBJ whole genome shotgun (WGS) entry which is preliminary data.</text>
</comment>
<gene>
    <name evidence="1" type="ORF">JOB18_010031</name>
</gene>
<dbReference type="EMBL" id="JAGKHQ010000209">
    <property type="protein sequence ID" value="KAG7471445.1"/>
    <property type="molecule type" value="Genomic_DNA"/>
</dbReference>
<dbReference type="Proteomes" id="UP000693946">
    <property type="component" value="Unassembled WGS sequence"/>
</dbReference>
<reference evidence="1 2" key="1">
    <citation type="journal article" date="2021" name="Sci. Rep.">
        <title>Chromosome anchoring in Senegalese sole (Solea senegalensis) reveals sex-associated markers and genome rearrangements in flatfish.</title>
        <authorList>
            <person name="Guerrero-Cozar I."/>
            <person name="Gomez-Garrido J."/>
            <person name="Berbel C."/>
            <person name="Martinez-Blanch J.F."/>
            <person name="Alioto T."/>
            <person name="Claros M.G."/>
            <person name="Gagnaire P.A."/>
            <person name="Manchado M."/>
        </authorList>
    </citation>
    <scope>NUCLEOTIDE SEQUENCE [LARGE SCALE GENOMIC DNA]</scope>
    <source>
        <strain evidence="1">Sse05_10M</strain>
    </source>
</reference>
<accession>A0AAV6PLC9</accession>
<organism evidence="1 2">
    <name type="scientific">Solea senegalensis</name>
    <name type="common">Senegalese sole</name>
    <dbReference type="NCBI Taxonomy" id="28829"/>
    <lineage>
        <taxon>Eukaryota</taxon>
        <taxon>Metazoa</taxon>
        <taxon>Chordata</taxon>
        <taxon>Craniata</taxon>
        <taxon>Vertebrata</taxon>
        <taxon>Euteleostomi</taxon>
        <taxon>Actinopterygii</taxon>
        <taxon>Neopterygii</taxon>
        <taxon>Teleostei</taxon>
        <taxon>Neoteleostei</taxon>
        <taxon>Acanthomorphata</taxon>
        <taxon>Carangaria</taxon>
        <taxon>Pleuronectiformes</taxon>
        <taxon>Pleuronectoidei</taxon>
        <taxon>Soleidae</taxon>
        <taxon>Solea</taxon>
    </lineage>
</organism>
<keyword evidence="2" id="KW-1185">Reference proteome</keyword>
<evidence type="ECO:0000313" key="2">
    <source>
        <dbReference type="Proteomes" id="UP000693946"/>
    </source>
</evidence>
<proteinExistence type="predicted"/>
<protein>
    <submittedName>
        <fullName evidence="1">Uncharacterized protein</fullName>
    </submittedName>
</protein>
<evidence type="ECO:0000313" key="1">
    <source>
        <dbReference type="EMBL" id="KAG7471445.1"/>
    </source>
</evidence>